<dbReference type="AlphaFoldDB" id="A0A1I7UQK7"/>
<dbReference type="Proteomes" id="UP000095282">
    <property type="component" value="Unplaced"/>
</dbReference>
<dbReference type="WBParaSite" id="Csp11.Scaffold630.g18354.t1">
    <property type="protein sequence ID" value="Csp11.Scaffold630.g18354.t1"/>
    <property type="gene ID" value="Csp11.Scaffold630.g18354"/>
</dbReference>
<evidence type="ECO:0000256" key="1">
    <source>
        <dbReference type="SAM" id="MobiDB-lite"/>
    </source>
</evidence>
<evidence type="ECO:0000313" key="3">
    <source>
        <dbReference type="WBParaSite" id="Csp11.Scaffold630.g18354.t1"/>
    </source>
</evidence>
<reference evidence="3" key="1">
    <citation type="submission" date="2016-11" db="UniProtKB">
        <authorList>
            <consortium name="WormBaseParasite"/>
        </authorList>
    </citation>
    <scope>IDENTIFICATION</scope>
</reference>
<proteinExistence type="predicted"/>
<feature type="region of interest" description="Disordered" evidence="1">
    <location>
        <begin position="1"/>
        <end position="20"/>
    </location>
</feature>
<keyword evidence="2" id="KW-1185">Reference proteome</keyword>
<name>A0A1I7UQK7_9PELO</name>
<sequence length="106" mass="12389">MKKKKKKKKGKRRRRSQMKLLGDGRRRLRNRYGALRDASDGLTSRNKIEIRRQCPSRGASAAKARRDKCCRWPISQISLYTHTTILSFVFSLYIYKCASPGREEVL</sequence>
<protein>
    <submittedName>
        <fullName evidence="3">Uncharacterized protein</fullName>
    </submittedName>
</protein>
<organism evidence="2 3">
    <name type="scientific">Caenorhabditis tropicalis</name>
    <dbReference type="NCBI Taxonomy" id="1561998"/>
    <lineage>
        <taxon>Eukaryota</taxon>
        <taxon>Metazoa</taxon>
        <taxon>Ecdysozoa</taxon>
        <taxon>Nematoda</taxon>
        <taxon>Chromadorea</taxon>
        <taxon>Rhabditida</taxon>
        <taxon>Rhabditina</taxon>
        <taxon>Rhabditomorpha</taxon>
        <taxon>Rhabditoidea</taxon>
        <taxon>Rhabditidae</taxon>
        <taxon>Peloderinae</taxon>
        <taxon>Caenorhabditis</taxon>
    </lineage>
</organism>
<accession>A0A1I7UQK7</accession>
<evidence type="ECO:0000313" key="2">
    <source>
        <dbReference type="Proteomes" id="UP000095282"/>
    </source>
</evidence>
<feature type="compositionally biased region" description="Basic residues" evidence="1">
    <location>
        <begin position="1"/>
        <end position="17"/>
    </location>
</feature>